<gene>
    <name evidence="1" type="ORF">S01H1_52278</name>
</gene>
<proteinExistence type="predicted"/>
<accession>X0VAX8</accession>
<dbReference type="AlphaFoldDB" id="X0VAX8"/>
<feature type="non-terminal residue" evidence="1">
    <location>
        <position position="1"/>
    </location>
</feature>
<organism evidence="1">
    <name type="scientific">marine sediment metagenome</name>
    <dbReference type="NCBI Taxonomy" id="412755"/>
    <lineage>
        <taxon>unclassified sequences</taxon>
        <taxon>metagenomes</taxon>
        <taxon>ecological metagenomes</taxon>
    </lineage>
</organism>
<evidence type="ECO:0000313" key="1">
    <source>
        <dbReference type="EMBL" id="GAG15279.1"/>
    </source>
</evidence>
<name>X0VAX8_9ZZZZ</name>
<protein>
    <submittedName>
        <fullName evidence="1">Uncharacterized protein</fullName>
    </submittedName>
</protein>
<sequence length="42" mass="5061">ESTGGIQYTRHKCLEMLQVYNDNIEMENDLPRYYKTFKGVKF</sequence>
<reference evidence="1" key="1">
    <citation type="journal article" date="2014" name="Front. Microbiol.">
        <title>High frequency of phylogenetically diverse reductive dehalogenase-homologous genes in deep subseafloor sedimentary metagenomes.</title>
        <authorList>
            <person name="Kawai M."/>
            <person name="Futagami T."/>
            <person name="Toyoda A."/>
            <person name="Takaki Y."/>
            <person name="Nishi S."/>
            <person name="Hori S."/>
            <person name="Arai W."/>
            <person name="Tsubouchi T."/>
            <person name="Morono Y."/>
            <person name="Uchiyama I."/>
            <person name="Ito T."/>
            <person name="Fujiyama A."/>
            <person name="Inagaki F."/>
            <person name="Takami H."/>
        </authorList>
    </citation>
    <scope>NUCLEOTIDE SEQUENCE</scope>
    <source>
        <strain evidence="1">Expedition CK06-06</strain>
    </source>
</reference>
<comment type="caution">
    <text evidence="1">The sequence shown here is derived from an EMBL/GenBank/DDBJ whole genome shotgun (WGS) entry which is preliminary data.</text>
</comment>
<dbReference type="EMBL" id="BARS01033786">
    <property type="protein sequence ID" value="GAG15279.1"/>
    <property type="molecule type" value="Genomic_DNA"/>
</dbReference>